<name>A0A1G4QGS0_9CAUL</name>
<evidence type="ECO:0000313" key="2">
    <source>
        <dbReference type="EMBL" id="SCW43637.1"/>
    </source>
</evidence>
<proteinExistence type="predicted"/>
<organism evidence="2 3">
    <name type="scientific">Asticcacaulis taihuensis</name>
    <dbReference type="NCBI Taxonomy" id="260084"/>
    <lineage>
        <taxon>Bacteria</taxon>
        <taxon>Pseudomonadati</taxon>
        <taxon>Pseudomonadota</taxon>
        <taxon>Alphaproteobacteria</taxon>
        <taxon>Caulobacterales</taxon>
        <taxon>Caulobacteraceae</taxon>
        <taxon>Asticcacaulis</taxon>
    </lineage>
</organism>
<keyword evidence="3" id="KW-1185">Reference proteome</keyword>
<keyword evidence="1" id="KW-0732">Signal</keyword>
<evidence type="ECO:0008006" key="4">
    <source>
        <dbReference type="Google" id="ProtNLM"/>
    </source>
</evidence>
<dbReference type="EMBL" id="FMTS01000001">
    <property type="protein sequence ID" value="SCW43637.1"/>
    <property type="molecule type" value="Genomic_DNA"/>
</dbReference>
<dbReference type="Proteomes" id="UP000199150">
    <property type="component" value="Unassembled WGS sequence"/>
</dbReference>
<dbReference type="STRING" id="260084.SAMN02927928_1216"/>
<dbReference type="RefSeq" id="WP_245678861.1">
    <property type="nucleotide sequence ID" value="NZ_CBCRYE010000001.1"/>
</dbReference>
<feature type="chain" id="PRO_5011454518" description="Glycoside hydrolase" evidence="1">
    <location>
        <begin position="23"/>
        <end position="316"/>
    </location>
</feature>
<dbReference type="SUPFAM" id="SSF55486">
    <property type="entry name" value="Metalloproteases ('zincins'), catalytic domain"/>
    <property type="match status" value="1"/>
</dbReference>
<dbReference type="AlphaFoldDB" id="A0A1G4QGS0"/>
<reference evidence="3" key="1">
    <citation type="submission" date="2016-10" db="EMBL/GenBank/DDBJ databases">
        <authorList>
            <person name="Varghese N."/>
            <person name="Submissions S."/>
        </authorList>
    </citation>
    <scope>NUCLEOTIDE SEQUENCE [LARGE SCALE GENOMIC DNA]</scope>
    <source>
        <strain evidence="3">CGMCC 1.3431</strain>
    </source>
</reference>
<feature type="signal peptide" evidence="1">
    <location>
        <begin position="1"/>
        <end position="22"/>
    </location>
</feature>
<accession>A0A1G4QGS0</accession>
<gene>
    <name evidence="2" type="ORF">SAMN02927928_1216</name>
</gene>
<evidence type="ECO:0000313" key="3">
    <source>
        <dbReference type="Proteomes" id="UP000199150"/>
    </source>
</evidence>
<sequence length="316" mass="35477">MKRGIFAASAIALSLSSGFALATEAERAVMAKAEIPSFDARLITRPPVWLDLDPFYQKYADAGGIPIIGSKNVPDAGILVARDIVLYMLSERPDIRNQLIRNGARVGIMAIDETTTDIPEQSDWKKPAIDDPRLSKCDVRDYAKTIGLQTDRDYWAQRARGMGGTYTTGAAENIMGVPGTRYYGENILVHEFSHSIFEAIRTADPALEARVEAAYAHAREKRLWQGAYMANTLDEYWAEGTQFWFNSNKAYITDTLTVLNADDFKAHDPEFYALLSEVYRWDHRIPADVYYMHPARMNTAHISLDESGKAKDDCFS</sequence>
<protein>
    <recommendedName>
        <fullName evidence="4">Glycoside hydrolase</fullName>
    </recommendedName>
</protein>
<evidence type="ECO:0000256" key="1">
    <source>
        <dbReference type="SAM" id="SignalP"/>
    </source>
</evidence>